<accession>A0A4Y5P1N3</accession>
<protein>
    <submittedName>
        <fullName evidence="1">Uncharacterized protein</fullName>
    </submittedName>
</protein>
<evidence type="ECO:0000313" key="2">
    <source>
        <dbReference type="Proteomes" id="UP000308921"/>
    </source>
</evidence>
<organism evidence="1 2">
    <name type="scientific">Pantoea phage vB_PagS_AAS21</name>
    <dbReference type="NCBI Taxonomy" id="2575261"/>
    <lineage>
        <taxon>Viruses</taxon>
        <taxon>Duplodnaviria</taxon>
        <taxon>Heunggongvirae</taxon>
        <taxon>Uroviricota</taxon>
        <taxon>Caudoviricetes</taxon>
        <taxon>Demerecviridae</taxon>
        <taxon>Keyvirus</taxon>
        <taxon>Keyvirus AAS21</taxon>
    </lineage>
</organism>
<reference evidence="1 2" key="1">
    <citation type="submission" date="2019-04" db="EMBL/GenBank/DDBJ databases">
        <title>Complete genome sequence of Pantoea bacteriophage vB_PagS_AAS21.</title>
        <authorList>
            <person name="Truncaite L."/>
            <person name="Simoliuniene M."/>
            <person name="Zajanckauskaite A."/>
            <person name="Meskys R."/>
            <person name="Simoliunas E."/>
        </authorList>
    </citation>
    <scope>NUCLEOTIDE SEQUENCE [LARGE SCALE GENOMIC DNA]</scope>
</reference>
<name>A0A4Y5P1N3_9CAUD</name>
<proteinExistence type="predicted"/>
<evidence type="ECO:0000313" key="1">
    <source>
        <dbReference type="EMBL" id="QCW23857.1"/>
    </source>
</evidence>
<sequence length="77" mass="9116">MDRALRRHHQARIKNKVKNYNNYYGLLDPLCPRKIGIYSKTRRICSCMMCSGYKKLYGNGKAKHSFSDLRKLDDPDY</sequence>
<dbReference type="Proteomes" id="UP000308921">
    <property type="component" value="Segment"/>
</dbReference>
<dbReference type="EMBL" id="MK770119">
    <property type="protein sequence ID" value="QCW23857.1"/>
    <property type="molecule type" value="Genomic_DNA"/>
</dbReference>
<keyword evidence="2" id="KW-1185">Reference proteome</keyword>
<gene>
    <name evidence="1" type="ORF">AAS21_gp119</name>
</gene>